<reference evidence="2" key="1">
    <citation type="journal article" date="2008" name="Nat. Genet.">
        <title>The Pristionchus pacificus genome provides a unique perspective on nematode lifestyle and parasitism.</title>
        <authorList>
            <person name="Dieterich C."/>
            <person name="Clifton S.W."/>
            <person name="Schuster L.N."/>
            <person name="Chinwalla A."/>
            <person name="Delehaunty K."/>
            <person name="Dinkelacker I."/>
            <person name="Fulton L."/>
            <person name="Fulton R."/>
            <person name="Godfrey J."/>
            <person name="Minx P."/>
            <person name="Mitreva M."/>
            <person name="Roeseler W."/>
            <person name="Tian H."/>
            <person name="Witte H."/>
            <person name="Yang S.P."/>
            <person name="Wilson R.K."/>
            <person name="Sommer R.J."/>
        </authorList>
    </citation>
    <scope>NUCLEOTIDE SEQUENCE [LARGE SCALE GENOMIC DNA]</scope>
    <source>
        <strain evidence="2">PS312</strain>
    </source>
</reference>
<protein>
    <submittedName>
        <fullName evidence="1">Uncharacterized protein</fullName>
    </submittedName>
</protein>
<organism evidence="1 2">
    <name type="scientific">Pristionchus pacificus</name>
    <name type="common">Parasitic nematode worm</name>
    <dbReference type="NCBI Taxonomy" id="54126"/>
    <lineage>
        <taxon>Eukaryota</taxon>
        <taxon>Metazoa</taxon>
        <taxon>Ecdysozoa</taxon>
        <taxon>Nematoda</taxon>
        <taxon>Chromadorea</taxon>
        <taxon>Rhabditida</taxon>
        <taxon>Rhabditina</taxon>
        <taxon>Diplogasteromorpha</taxon>
        <taxon>Diplogasteroidea</taxon>
        <taxon>Neodiplogasteridae</taxon>
        <taxon>Pristionchus</taxon>
    </lineage>
</organism>
<name>A0A2A6BLE0_PRIPA</name>
<keyword evidence="2" id="KW-1185">Reference proteome</keyword>
<evidence type="ECO:0000313" key="1">
    <source>
        <dbReference type="EnsemblMetazoa" id="PPA35915.1"/>
    </source>
</evidence>
<evidence type="ECO:0000313" key="2">
    <source>
        <dbReference type="Proteomes" id="UP000005239"/>
    </source>
</evidence>
<dbReference type="EnsemblMetazoa" id="PPA35915.1">
    <property type="protein sequence ID" value="PPA35915.1"/>
    <property type="gene ID" value="WBGene00274284"/>
</dbReference>
<dbReference type="Proteomes" id="UP000005239">
    <property type="component" value="Unassembled WGS sequence"/>
</dbReference>
<gene>
    <name evidence="1" type="primary">WBGene00274284</name>
</gene>
<proteinExistence type="predicted"/>
<reference evidence="1" key="2">
    <citation type="submission" date="2022-06" db="UniProtKB">
        <authorList>
            <consortium name="EnsemblMetazoa"/>
        </authorList>
    </citation>
    <scope>IDENTIFICATION</scope>
    <source>
        <strain evidence="1">PS312</strain>
    </source>
</reference>
<accession>A0A2A6BLE0</accession>
<dbReference type="AlphaFoldDB" id="A0A2A6BLE0"/>
<accession>A0A8R1UME3</accession>
<sequence>NDLNEISTINVRLLGLCESSRSRALKIEATLNVAVKCITGSQNVNIVNDPFVLSEKKTNIKETVRYFIDQVKAKCITKSGRNRNANLLGRFHFRIFNARSILINNDFLALFQTIVTRSSFTSCSSKPAPWFLKRLQR</sequence>